<dbReference type="SUPFAM" id="SSF53474">
    <property type="entry name" value="alpha/beta-Hydrolases"/>
    <property type="match status" value="1"/>
</dbReference>
<dbReference type="RefSeq" id="XP_037216316.1">
    <property type="nucleotide sequence ID" value="XM_037366922.1"/>
</dbReference>
<sequence>MGATLARMTRRKPTLLHFADTPATLGVRNSDGSKSTGSLRELVERHCPTLFSGFKPVWWLWNGHLQTIYCVLGDFSKTDVLHYSRKLLQVVEGGTMCRSGFCSCGEASAIPDDAPIIVVLHGLTGGNLAYAPTKAMCALSLYLPSNTVAIVPLLSISEDAGAGVPITSGQMYSAGYTGDIRQALIYISKLYPRAQLFGLGFSLGANVLTRYLAEEQEKSRLQAACVLACPWDLARNNHVLRYSFLGRFYSRAMGTNLINLVKRNFDSLTKHSNLIEPVTNVINLKNALLDDFDENFTRVAGGSPPEFPFPSAQAYYNWASSHEIVHKIRVPFLAINAADDPVVQHVPFDGGGNGLAVMALTASGGHLGWFHGKTERWITRPVLEWMDLVSKVLVQSPQERAMIYTHDDGFLKEEGRDGGVKLVGETLIEASAWDGVEVKGSLQGL</sequence>
<keyword evidence="4" id="KW-1185">Reference proteome</keyword>
<dbReference type="Proteomes" id="UP000636479">
    <property type="component" value="Unassembled WGS sequence"/>
</dbReference>
<dbReference type="GO" id="GO:0051793">
    <property type="term" value="P:medium-chain fatty acid catabolic process"/>
    <property type="evidence" value="ECO:0007669"/>
    <property type="project" value="TreeGrafter"/>
</dbReference>
<dbReference type="GO" id="GO:0051792">
    <property type="term" value="P:medium-chain fatty acid biosynthetic process"/>
    <property type="evidence" value="ECO:0007669"/>
    <property type="project" value="TreeGrafter"/>
</dbReference>
<feature type="active site" description="Charge relay system" evidence="2">
    <location>
        <position position="202"/>
    </location>
</feature>
<dbReference type="InterPro" id="IPR050960">
    <property type="entry name" value="AB_hydrolase_4_sf"/>
</dbReference>
<comment type="caution">
    <text evidence="3">The sequence shown here is derived from an EMBL/GenBank/DDBJ whole genome shotgun (WGS) entry which is preliminary data.</text>
</comment>
<evidence type="ECO:0000313" key="3">
    <source>
        <dbReference type="EMBL" id="KAF7294953.1"/>
    </source>
</evidence>
<evidence type="ECO:0000256" key="1">
    <source>
        <dbReference type="ARBA" id="ARBA00010884"/>
    </source>
</evidence>
<dbReference type="InterPro" id="IPR012020">
    <property type="entry name" value="ABHD4"/>
</dbReference>
<feature type="active site" description="Charge relay system" evidence="2">
    <location>
        <position position="366"/>
    </location>
</feature>
<reference evidence="3" key="1">
    <citation type="submission" date="2020-05" db="EMBL/GenBank/DDBJ databases">
        <title>Mycena genomes resolve the evolution of fungal bioluminescence.</title>
        <authorList>
            <person name="Tsai I.J."/>
        </authorList>
    </citation>
    <scope>NUCLEOTIDE SEQUENCE</scope>
    <source>
        <strain evidence="3">171206Taipei</strain>
    </source>
</reference>
<dbReference type="PANTHER" id="PTHR10794">
    <property type="entry name" value="ABHYDROLASE DOMAIN-CONTAINING PROTEIN"/>
    <property type="match status" value="1"/>
</dbReference>
<dbReference type="GO" id="GO:0008126">
    <property type="term" value="F:acetylesterase activity"/>
    <property type="evidence" value="ECO:0007669"/>
    <property type="project" value="TreeGrafter"/>
</dbReference>
<protein>
    <submittedName>
        <fullName evidence="3">AB hydrolase-1 domain-containing protein</fullName>
    </submittedName>
</protein>
<feature type="active site" description="Charge relay system" evidence="2">
    <location>
        <position position="340"/>
    </location>
</feature>
<dbReference type="EMBL" id="JACAZF010000009">
    <property type="protein sequence ID" value="KAF7294953.1"/>
    <property type="molecule type" value="Genomic_DNA"/>
</dbReference>
<evidence type="ECO:0000256" key="2">
    <source>
        <dbReference type="PIRSR" id="PIRSR005211-1"/>
    </source>
</evidence>
<comment type="similarity">
    <text evidence="1">Belongs to the AB hydrolase superfamily. AB hydrolase 4 family.</text>
</comment>
<dbReference type="AlphaFoldDB" id="A0A8H6S9T3"/>
<accession>A0A8H6S9T3</accession>
<keyword evidence="3" id="KW-0378">Hydrolase</keyword>
<dbReference type="InterPro" id="IPR029058">
    <property type="entry name" value="AB_hydrolase_fold"/>
</dbReference>
<name>A0A8H6S9T3_9AGAR</name>
<dbReference type="GO" id="GO:0047372">
    <property type="term" value="F:monoacylglycerol lipase activity"/>
    <property type="evidence" value="ECO:0007669"/>
    <property type="project" value="TreeGrafter"/>
</dbReference>
<dbReference type="OrthoDB" id="5954035at2759"/>
<dbReference type="PIRSF" id="PIRSF005211">
    <property type="entry name" value="Ab_hydro_YheT"/>
    <property type="match status" value="1"/>
</dbReference>
<dbReference type="GeneID" id="59349438"/>
<organism evidence="3 4">
    <name type="scientific">Mycena indigotica</name>
    <dbReference type="NCBI Taxonomy" id="2126181"/>
    <lineage>
        <taxon>Eukaryota</taxon>
        <taxon>Fungi</taxon>
        <taxon>Dikarya</taxon>
        <taxon>Basidiomycota</taxon>
        <taxon>Agaricomycotina</taxon>
        <taxon>Agaricomycetes</taxon>
        <taxon>Agaricomycetidae</taxon>
        <taxon>Agaricales</taxon>
        <taxon>Marasmiineae</taxon>
        <taxon>Mycenaceae</taxon>
        <taxon>Mycena</taxon>
    </lineage>
</organism>
<gene>
    <name evidence="3" type="ORF">MIND_01033400</name>
</gene>
<evidence type="ECO:0000313" key="4">
    <source>
        <dbReference type="Proteomes" id="UP000636479"/>
    </source>
</evidence>
<dbReference type="Gene3D" id="3.40.50.1820">
    <property type="entry name" value="alpha/beta hydrolase"/>
    <property type="match status" value="1"/>
</dbReference>
<dbReference type="PANTHER" id="PTHR10794:SF63">
    <property type="entry name" value="ALPHA_BETA HYDROLASE 1, ISOFORM A"/>
    <property type="match status" value="1"/>
</dbReference>
<proteinExistence type="inferred from homology"/>